<feature type="domain" description="Peptidase S8/S53" evidence="7">
    <location>
        <begin position="204"/>
        <end position="446"/>
    </location>
</feature>
<evidence type="ECO:0000256" key="1">
    <source>
        <dbReference type="ARBA" id="ARBA00011073"/>
    </source>
</evidence>
<organism evidence="8 9">
    <name type="scientific">Halobiforma nitratireducens JCM 10879</name>
    <dbReference type="NCBI Taxonomy" id="1227454"/>
    <lineage>
        <taxon>Archaea</taxon>
        <taxon>Methanobacteriati</taxon>
        <taxon>Methanobacteriota</taxon>
        <taxon>Stenosarchaea group</taxon>
        <taxon>Halobacteria</taxon>
        <taxon>Halobacteriales</taxon>
        <taxon>Natrialbaceae</taxon>
        <taxon>Halobiforma</taxon>
    </lineage>
</organism>
<dbReference type="GO" id="GO:0006508">
    <property type="term" value="P:proteolysis"/>
    <property type="evidence" value="ECO:0007669"/>
    <property type="project" value="UniProtKB-KW"/>
</dbReference>
<dbReference type="Proteomes" id="UP000011607">
    <property type="component" value="Unassembled WGS sequence"/>
</dbReference>
<proteinExistence type="inferred from homology"/>
<comment type="caution">
    <text evidence="8">The sequence shown here is derived from an EMBL/GenBank/DDBJ whole genome shotgun (WGS) entry which is preliminary data.</text>
</comment>
<keyword evidence="9" id="KW-1185">Reference proteome</keyword>
<keyword evidence="3 5" id="KW-0378">Hydrolase</keyword>
<dbReference type="PROSITE" id="PS51892">
    <property type="entry name" value="SUBTILASE"/>
    <property type="match status" value="1"/>
</dbReference>
<accession>M0MIQ4</accession>
<dbReference type="InterPro" id="IPR023828">
    <property type="entry name" value="Peptidase_S8_Ser-AS"/>
</dbReference>
<keyword evidence="4 5" id="KW-0720">Serine protease</keyword>
<evidence type="ECO:0000256" key="6">
    <source>
        <dbReference type="SAM" id="MobiDB-lite"/>
    </source>
</evidence>
<dbReference type="Pfam" id="PF00082">
    <property type="entry name" value="Peptidase_S8"/>
    <property type="match status" value="1"/>
</dbReference>
<keyword evidence="2 5" id="KW-0645">Protease</keyword>
<feature type="region of interest" description="Disordered" evidence="6">
    <location>
        <begin position="224"/>
        <end position="244"/>
    </location>
</feature>
<dbReference type="RefSeq" id="WP_006671474.1">
    <property type="nucleotide sequence ID" value="NZ_AOMA01000019.1"/>
</dbReference>
<dbReference type="PANTHER" id="PTHR43806">
    <property type="entry name" value="PEPTIDASE S8"/>
    <property type="match status" value="1"/>
</dbReference>
<evidence type="ECO:0000256" key="4">
    <source>
        <dbReference type="ARBA" id="ARBA00022825"/>
    </source>
</evidence>
<feature type="active site" description="Charge relay system" evidence="5">
    <location>
        <position position="427"/>
    </location>
</feature>
<dbReference type="SUPFAM" id="SSF52743">
    <property type="entry name" value="Subtilisin-like"/>
    <property type="match status" value="1"/>
</dbReference>
<dbReference type="EMBL" id="AOMA01000019">
    <property type="protein sequence ID" value="EMA45243.1"/>
    <property type="molecule type" value="Genomic_DNA"/>
</dbReference>
<gene>
    <name evidence="8" type="ORF">C446_02517</name>
</gene>
<dbReference type="PANTHER" id="PTHR43806:SF11">
    <property type="entry name" value="CEREVISIN-RELATED"/>
    <property type="match status" value="1"/>
</dbReference>
<feature type="active site" description="Charge relay system" evidence="5">
    <location>
        <position position="254"/>
    </location>
</feature>
<name>M0MIQ4_9EURY</name>
<evidence type="ECO:0000313" key="8">
    <source>
        <dbReference type="EMBL" id="EMA45243.1"/>
    </source>
</evidence>
<dbReference type="GO" id="GO:0004252">
    <property type="term" value="F:serine-type endopeptidase activity"/>
    <property type="evidence" value="ECO:0007669"/>
    <property type="project" value="UniProtKB-UniRule"/>
</dbReference>
<dbReference type="Gene3D" id="3.40.50.200">
    <property type="entry name" value="Peptidase S8/S53 domain"/>
    <property type="match status" value="1"/>
</dbReference>
<dbReference type="PROSITE" id="PS00138">
    <property type="entry name" value="SUBTILASE_SER"/>
    <property type="match status" value="1"/>
</dbReference>
<reference evidence="8 9" key="1">
    <citation type="journal article" date="2014" name="PLoS Genet.">
        <title>Phylogenetically driven sequencing of extremely halophilic archaea reveals strategies for static and dynamic osmo-response.</title>
        <authorList>
            <person name="Becker E.A."/>
            <person name="Seitzer P.M."/>
            <person name="Tritt A."/>
            <person name="Larsen D."/>
            <person name="Krusor M."/>
            <person name="Yao A.I."/>
            <person name="Wu D."/>
            <person name="Madern D."/>
            <person name="Eisen J.A."/>
            <person name="Darling A.E."/>
            <person name="Facciotti M.T."/>
        </authorList>
    </citation>
    <scope>NUCLEOTIDE SEQUENCE [LARGE SCALE GENOMIC DNA]</scope>
    <source>
        <strain evidence="8 9">JCM 10879</strain>
    </source>
</reference>
<evidence type="ECO:0000256" key="5">
    <source>
        <dbReference type="PROSITE-ProRule" id="PRU01240"/>
    </source>
</evidence>
<evidence type="ECO:0000256" key="3">
    <source>
        <dbReference type="ARBA" id="ARBA00022801"/>
    </source>
</evidence>
<feature type="active site" description="Charge relay system" evidence="5">
    <location>
        <position position="211"/>
    </location>
</feature>
<dbReference type="InterPro" id="IPR015500">
    <property type="entry name" value="Peptidase_S8_subtilisin-rel"/>
</dbReference>
<evidence type="ECO:0000259" key="7">
    <source>
        <dbReference type="Pfam" id="PF00082"/>
    </source>
</evidence>
<protein>
    <submittedName>
        <fullName evidence="8">Peptidase S8 and S53 subtilisin kexin sedolisin</fullName>
    </submittedName>
</protein>
<dbReference type="PRINTS" id="PR00723">
    <property type="entry name" value="SUBTILISIN"/>
</dbReference>
<sequence length="515" mass="54687">MQRRTFLTTLGATAAATTTPAFFGFSPSIGSPDAFTDFALAADDIDTFRDGYPGFVLRYEDADHRDSLEEWLEETETARIHRDLELVNMLAVNMSWADAGRTTTFGIDRYSGGLNDLEYLEYAAADAFLERPEYFEPSDLASQSDVDHGLGIGERLLTTSFGTDSTPDYDGLAFDGDAPTARLREARTLVQAGDSVLEEIDTSSVRVCVADTGVNDRWIYEDGEGESRISPESTDFTGGSDETGVDAVADGDGHGDWVSACILADHDEGHYTGFAPAAELIAAKTLGDDGSGSIADIVAGIELAIDTHADVLCMSLGSPQWAEPIADALADAWDAGVFPVAAVGNDRFATTFVAHPSSSEYAVGINATNVPDSGDRDDTQLSYFGNVGPHPGTQDFSDGESADAKPALAAPGMNIEIDPVGTLSGTSMAAPMVAGAAAVLAAEGYDNETILERLTDCAYPVENFGVTEAEHGLLDVDAALRGYEYEDSQEDVRNDGAEARDRFNRALSATRGGFW</sequence>
<evidence type="ECO:0000256" key="2">
    <source>
        <dbReference type="ARBA" id="ARBA00022670"/>
    </source>
</evidence>
<comment type="similarity">
    <text evidence="1 5">Belongs to the peptidase S8 family.</text>
</comment>
<dbReference type="InterPro" id="IPR050131">
    <property type="entry name" value="Peptidase_S8_subtilisin-like"/>
</dbReference>
<evidence type="ECO:0000313" key="9">
    <source>
        <dbReference type="Proteomes" id="UP000011607"/>
    </source>
</evidence>
<dbReference type="InterPro" id="IPR000209">
    <property type="entry name" value="Peptidase_S8/S53_dom"/>
</dbReference>
<dbReference type="eggNOG" id="arCOG00702">
    <property type="taxonomic scope" value="Archaea"/>
</dbReference>
<dbReference type="AlphaFoldDB" id="M0MIQ4"/>
<dbReference type="STRING" id="1227454.C446_02517"/>
<dbReference type="InterPro" id="IPR036852">
    <property type="entry name" value="Peptidase_S8/S53_dom_sf"/>
</dbReference>